<dbReference type="InterPro" id="IPR036388">
    <property type="entry name" value="WH-like_DNA-bd_sf"/>
</dbReference>
<dbReference type="InterPro" id="IPR001867">
    <property type="entry name" value="OmpR/PhoB-type_DNA-bd"/>
</dbReference>
<organism evidence="8 9">
    <name type="scientific">Herpetosiphon gulosus</name>
    <dbReference type="NCBI Taxonomy" id="1973496"/>
    <lineage>
        <taxon>Bacteria</taxon>
        <taxon>Bacillati</taxon>
        <taxon>Chloroflexota</taxon>
        <taxon>Chloroflexia</taxon>
        <taxon>Herpetosiphonales</taxon>
        <taxon>Herpetosiphonaceae</taxon>
        <taxon>Herpetosiphon</taxon>
    </lineage>
</organism>
<dbReference type="PROSITE" id="PS50110">
    <property type="entry name" value="RESPONSE_REGULATORY"/>
    <property type="match status" value="1"/>
</dbReference>
<dbReference type="PANTHER" id="PTHR48111">
    <property type="entry name" value="REGULATOR OF RPOS"/>
    <property type="match status" value="1"/>
</dbReference>
<evidence type="ECO:0000256" key="5">
    <source>
        <dbReference type="PROSITE-ProRule" id="PRU01091"/>
    </source>
</evidence>
<dbReference type="CDD" id="cd17574">
    <property type="entry name" value="REC_OmpR"/>
    <property type="match status" value="1"/>
</dbReference>
<dbReference type="InterPro" id="IPR016032">
    <property type="entry name" value="Sig_transdc_resp-reg_C-effctor"/>
</dbReference>
<feature type="domain" description="Response regulatory" evidence="6">
    <location>
        <begin position="5"/>
        <end position="118"/>
    </location>
</feature>
<evidence type="ECO:0000259" key="7">
    <source>
        <dbReference type="PROSITE" id="PS51755"/>
    </source>
</evidence>
<dbReference type="InterPro" id="IPR001789">
    <property type="entry name" value="Sig_transdc_resp-reg_receiver"/>
</dbReference>
<dbReference type="Gene3D" id="6.10.250.690">
    <property type="match status" value="1"/>
</dbReference>
<proteinExistence type="predicted"/>
<evidence type="ECO:0000313" key="8">
    <source>
        <dbReference type="EMBL" id="GAA5528491.1"/>
    </source>
</evidence>
<keyword evidence="2" id="KW-0902">Two-component regulatory system</keyword>
<evidence type="ECO:0000256" key="3">
    <source>
        <dbReference type="ARBA" id="ARBA00023125"/>
    </source>
</evidence>
<dbReference type="SMART" id="SM00862">
    <property type="entry name" value="Trans_reg_C"/>
    <property type="match status" value="1"/>
</dbReference>
<keyword evidence="9" id="KW-1185">Reference proteome</keyword>
<dbReference type="Pfam" id="PF00072">
    <property type="entry name" value="Response_reg"/>
    <property type="match status" value="1"/>
</dbReference>
<dbReference type="RefSeq" id="WP_012190265.1">
    <property type="nucleotide sequence ID" value="NZ_BAABRU010000007.1"/>
</dbReference>
<protein>
    <submittedName>
        <fullName evidence="8">Transcriptional regulatory protein WalR</fullName>
    </submittedName>
</protein>
<feature type="domain" description="OmpR/PhoB-type" evidence="7">
    <location>
        <begin position="125"/>
        <end position="226"/>
    </location>
</feature>
<evidence type="ECO:0000259" key="6">
    <source>
        <dbReference type="PROSITE" id="PS50110"/>
    </source>
</evidence>
<evidence type="ECO:0000256" key="4">
    <source>
        <dbReference type="PROSITE-ProRule" id="PRU00169"/>
    </source>
</evidence>
<sequence length="226" mass="25740">MEQPLILVVDDEPDVAQLLSLQLTMEKYRVQIAYDGPTAIEYVRSLTPDLIILDVMLPAMDGYETCRRIREFSNVPILMLTANIQDQQIVSGLDSGADDYVTKPYSPSQLLARVRALLRRIPPQRPIITAGEGLMVLDRQRRELKVKDKVIDLTPTEYQLLILLADSVGQVVPHEKLLGSIWGSGKESDHDSLKVYIWHLRRKLEDNPRQPKILLTEWGVGYRLAE</sequence>
<feature type="modified residue" description="4-aspartylphosphate" evidence="4">
    <location>
        <position position="54"/>
    </location>
</feature>
<dbReference type="SMART" id="SM00448">
    <property type="entry name" value="REC"/>
    <property type="match status" value="1"/>
</dbReference>
<dbReference type="CDD" id="cd00383">
    <property type="entry name" value="trans_reg_C"/>
    <property type="match status" value="1"/>
</dbReference>
<dbReference type="Pfam" id="PF00486">
    <property type="entry name" value="Trans_reg_C"/>
    <property type="match status" value="1"/>
</dbReference>
<dbReference type="Gene3D" id="1.10.10.10">
    <property type="entry name" value="Winged helix-like DNA-binding domain superfamily/Winged helix DNA-binding domain"/>
    <property type="match status" value="1"/>
</dbReference>
<dbReference type="Proteomes" id="UP001428290">
    <property type="component" value="Unassembled WGS sequence"/>
</dbReference>
<dbReference type="PANTHER" id="PTHR48111:SF40">
    <property type="entry name" value="PHOSPHATE REGULON TRANSCRIPTIONAL REGULATORY PROTEIN PHOB"/>
    <property type="match status" value="1"/>
</dbReference>
<gene>
    <name evidence="8" type="primary">walR_5</name>
    <name evidence="8" type="ORF">Hgul01_02292</name>
</gene>
<dbReference type="EMBL" id="BAABRU010000007">
    <property type="protein sequence ID" value="GAA5528491.1"/>
    <property type="molecule type" value="Genomic_DNA"/>
</dbReference>
<evidence type="ECO:0000256" key="1">
    <source>
        <dbReference type="ARBA" id="ARBA00022553"/>
    </source>
</evidence>
<evidence type="ECO:0000313" key="9">
    <source>
        <dbReference type="Proteomes" id="UP001428290"/>
    </source>
</evidence>
<reference evidence="8 9" key="1">
    <citation type="submission" date="2024-02" db="EMBL/GenBank/DDBJ databases">
        <title>Herpetosiphon gulosus NBRC 112829.</title>
        <authorList>
            <person name="Ichikawa N."/>
            <person name="Katano-Makiyama Y."/>
            <person name="Hidaka K."/>
        </authorList>
    </citation>
    <scope>NUCLEOTIDE SEQUENCE [LARGE SCALE GENOMIC DNA]</scope>
    <source>
        <strain evidence="8 9">NBRC 112829</strain>
    </source>
</reference>
<dbReference type="SUPFAM" id="SSF46894">
    <property type="entry name" value="C-terminal effector domain of the bipartite response regulators"/>
    <property type="match status" value="1"/>
</dbReference>
<accession>A0ABP9X2D1</accession>
<dbReference type="InterPro" id="IPR039420">
    <property type="entry name" value="WalR-like"/>
</dbReference>
<keyword evidence="1 4" id="KW-0597">Phosphoprotein</keyword>
<dbReference type="InterPro" id="IPR011006">
    <property type="entry name" value="CheY-like_superfamily"/>
</dbReference>
<name>A0ABP9X2D1_9CHLR</name>
<feature type="DNA-binding region" description="OmpR/PhoB-type" evidence="5">
    <location>
        <begin position="125"/>
        <end position="226"/>
    </location>
</feature>
<keyword evidence="3 5" id="KW-0238">DNA-binding</keyword>
<dbReference type="Gene3D" id="3.40.50.2300">
    <property type="match status" value="1"/>
</dbReference>
<dbReference type="PROSITE" id="PS51755">
    <property type="entry name" value="OMPR_PHOB"/>
    <property type="match status" value="1"/>
</dbReference>
<dbReference type="SUPFAM" id="SSF52172">
    <property type="entry name" value="CheY-like"/>
    <property type="match status" value="1"/>
</dbReference>
<evidence type="ECO:0000256" key="2">
    <source>
        <dbReference type="ARBA" id="ARBA00023012"/>
    </source>
</evidence>
<comment type="caution">
    <text evidence="8">The sequence shown here is derived from an EMBL/GenBank/DDBJ whole genome shotgun (WGS) entry which is preliminary data.</text>
</comment>